<keyword evidence="3" id="KW-1185">Reference proteome</keyword>
<reference evidence="2 3" key="1">
    <citation type="journal article" date="2019" name="Sci. Rep.">
        <title>Orb-weaving spider Araneus ventricosus genome elucidates the spidroin gene catalogue.</title>
        <authorList>
            <person name="Kono N."/>
            <person name="Nakamura H."/>
            <person name="Ohtoshi R."/>
            <person name="Moran D.A.P."/>
            <person name="Shinohara A."/>
            <person name="Yoshida Y."/>
            <person name="Fujiwara M."/>
            <person name="Mori M."/>
            <person name="Tomita M."/>
            <person name="Arakawa K."/>
        </authorList>
    </citation>
    <scope>NUCLEOTIDE SEQUENCE [LARGE SCALE GENOMIC DNA]</scope>
</reference>
<accession>A0A4Y2H3B0</accession>
<organism evidence="2 3">
    <name type="scientific">Araneus ventricosus</name>
    <name type="common">Orbweaver spider</name>
    <name type="synonym">Epeira ventricosa</name>
    <dbReference type="NCBI Taxonomy" id="182803"/>
    <lineage>
        <taxon>Eukaryota</taxon>
        <taxon>Metazoa</taxon>
        <taxon>Ecdysozoa</taxon>
        <taxon>Arthropoda</taxon>
        <taxon>Chelicerata</taxon>
        <taxon>Arachnida</taxon>
        <taxon>Araneae</taxon>
        <taxon>Araneomorphae</taxon>
        <taxon>Entelegynae</taxon>
        <taxon>Araneoidea</taxon>
        <taxon>Araneidae</taxon>
        <taxon>Araneus</taxon>
    </lineage>
</organism>
<feature type="region of interest" description="Disordered" evidence="1">
    <location>
        <begin position="66"/>
        <end position="92"/>
    </location>
</feature>
<dbReference type="Proteomes" id="UP000499080">
    <property type="component" value="Unassembled WGS sequence"/>
</dbReference>
<evidence type="ECO:0000256" key="1">
    <source>
        <dbReference type="SAM" id="MobiDB-lite"/>
    </source>
</evidence>
<sequence>SLRHRLLPRHSPIHKFHSFLLKNFSKEKSKIEIDRVKQRRDTLPKIADTFGEGLEKRFEIVRGNDTLGRIPTGHKAPTTGVARGKSDRGTEA</sequence>
<proteinExistence type="predicted"/>
<evidence type="ECO:0000313" key="3">
    <source>
        <dbReference type="Proteomes" id="UP000499080"/>
    </source>
</evidence>
<name>A0A4Y2H3B0_ARAVE</name>
<evidence type="ECO:0000313" key="2">
    <source>
        <dbReference type="EMBL" id="GBM59555.1"/>
    </source>
</evidence>
<gene>
    <name evidence="2" type="ORF">AVEN_168659_1</name>
</gene>
<dbReference type="EMBL" id="BGPR01180013">
    <property type="protein sequence ID" value="GBM59555.1"/>
    <property type="molecule type" value="Genomic_DNA"/>
</dbReference>
<protein>
    <submittedName>
        <fullName evidence="2">Uncharacterized protein</fullName>
    </submittedName>
</protein>
<feature type="non-terminal residue" evidence="2">
    <location>
        <position position="1"/>
    </location>
</feature>
<comment type="caution">
    <text evidence="2">The sequence shown here is derived from an EMBL/GenBank/DDBJ whole genome shotgun (WGS) entry which is preliminary data.</text>
</comment>
<dbReference type="AlphaFoldDB" id="A0A4Y2H3B0"/>